<keyword evidence="4 7" id="KW-1133">Transmembrane helix</keyword>
<comment type="subcellular location">
    <subcellularLocation>
        <location evidence="1">Membrane</location>
        <topology evidence="1">Multi-pass membrane protein</topology>
    </subcellularLocation>
</comment>
<dbReference type="PANTHER" id="PTHR43791">
    <property type="entry name" value="PERMEASE-RELATED"/>
    <property type="match status" value="1"/>
</dbReference>
<proteinExistence type="predicted"/>
<evidence type="ECO:0000256" key="3">
    <source>
        <dbReference type="ARBA" id="ARBA00022692"/>
    </source>
</evidence>
<dbReference type="Pfam" id="PF07690">
    <property type="entry name" value="MFS_1"/>
    <property type="match status" value="1"/>
</dbReference>
<protein>
    <recommendedName>
        <fullName evidence="10">Major facilitator superfamily (MFS) profile domain-containing protein</fullName>
    </recommendedName>
</protein>
<feature type="transmembrane region" description="Helical" evidence="7">
    <location>
        <begin position="128"/>
        <end position="146"/>
    </location>
</feature>
<dbReference type="InterPro" id="IPR011701">
    <property type="entry name" value="MFS"/>
</dbReference>
<organism evidence="8 9">
    <name type="scientific">Piloderma croceum (strain F 1598)</name>
    <dbReference type="NCBI Taxonomy" id="765440"/>
    <lineage>
        <taxon>Eukaryota</taxon>
        <taxon>Fungi</taxon>
        <taxon>Dikarya</taxon>
        <taxon>Basidiomycota</taxon>
        <taxon>Agaricomycotina</taxon>
        <taxon>Agaricomycetes</taxon>
        <taxon>Agaricomycetidae</taxon>
        <taxon>Atheliales</taxon>
        <taxon>Atheliaceae</taxon>
        <taxon>Piloderma</taxon>
    </lineage>
</organism>
<evidence type="ECO:0000256" key="4">
    <source>
        <dbReference type="ARBA" id="ARBA00022989"/>
    </source>
</evidence>
<evidence type="ECO:0000313" key="8">
    <source>
        <dbReference type="EMBL" id="KIM82053.1"/>
    </source>
</evidence>
<dbReference type="InterPro" id="IPR036259">
    <property type="entry name" value="MFS_trans_sf"/>
</dbReference>
<dbReference type="SUPFAM" id="SSF103473">
    <property type="entry name" value="MFS general substrate transporter"/>
    <property type="match status" value="1"/>
</dbReference>
<evidence type="ECO:0000256" key="6">
    <source>
        <dbReference type="SAM" id="MobiDB-lite"/>
    </source>
</evidence>
<feature type="transmembrane region" description="Helical" evidence="7">
    <location>
        <begin position="181"/>
        <end position="201"/>
    </location>
</feature>
<dbReference type="EMBL" id="KN832996">
    <property type="protein sequence ID" value="KIM82053.1"/>
    <property type="molecule type" value="Genomic_DNA"/>
</dbReference>
<dbReference type="GO" id="GO:0016020">
    <property type="term" value="C:membrane"/>
    <property type="evidence" value="ECO:0007669"/>
    <property type="project" value="UniProtKB-SubCell"/>
</dbReference>
<feature type="transmembrane region" description="Helical" evidence="7">
    <location>
        <begin position="213"/>
        <end position="233"/>
    </location>
</feature>
<evidence type="ECO:0000313" key="9">
    <source>
        <dbReference type="Proteomes" id="UP000054166"/>
    </source>
</evidence>
<dbReference type="Gene3D" id="1.20.1250.20">
    <property type="entry name" value="MFS general substrate transporter like domains"/>
    <property type="match status" value="1"/>
</dbReference>
<sequence length="483" mass="54873">MSEDAAKRDEDSKISVHVSDNDPNQELSYQTTQSDNPFFIRNLQYSRKEEARVIRVLDTRLFPWVLLTTFVLNMDRTNLSNAISDNLPQDLGFNINVVNTGIAMYAVLFSAACLSGSVIAKRVGPSRWIPILMFAWGLVTCAHALIKNKAGYLTGGVIPATLVYLGGFYKSTELATRLAWFWGIQSIASAVSGLMASGLLQLGGVAHLQGWKWLFLVDGIITVFVAVTTWFYLPRSVAYTKGGLRGWKPWFNDREIQIAITRVVQDDPAKRLYETVVKWADVKDAITDIGLWGHLIITMVGLTPNTPLQTCEYVNHQITPSGKLKTCLARLNILNDILSTNKLAKPDIQLIREQQIMSPLAVTSVFRTVWKVTGEENVESSCSRWTERRCDRSCKHLCNLGIADIRRQIYQADDSPYFKRGNIINIVFTGTAVILWFVQKFYYRYRNSRNSRRWSALNENERREVEEYQEKQGNRSIAFVFTN</sequence>
<keyword evidence="5 7" id="KW-0472">Membrane</keyword>
<name>A0A0C3B714_PILCF</name>
<evidence type="ECO:0000256" key="2">
    <source>
        <dbReference type="ARBA" id="ARBA00022448"/>
    </source>
</evidence>
<reference evidence="9" key="2">
    <citation type="submission" date="2015-01" db="EMBL/GenBank/DDBJ databases">
        <title>Evolutionary Origins and Diversification of the Mycorrhizal Mutualists.</title>
        <authorList>
            <consortium name="DOE Joint Genome Institute"/>
            <consortium name="Mycorrhizal Genomics Consortium"/>
            <person name="Kohler A."/>
            <person name="Kuo A."/>
            <person name="Nagy L.G."/>
            <person name="Floudas D."/>
            <person name="Copeland A."/>
            <person name="Barry K.W."/>
            <person name="Cichocki N."/>
            <person name="Veneault-Fourrey C."/>
            <person name="LaButti K."/>
            <person name="Lindquist E.A."/>
            <person name="Lipzen A."/>
            <person name="Lundell T."/>
            <person name="Morin E."/>
            <person name="Murat C."/>
            <person name="Riley R."/>
            <person name="Ohm R."/>
            <person name="Sun H."/>
            <person name="Tunlid A."/>
            <person name="Henrissat B."/>
            <person name="Grigoriev I.V."/>
            <person name="Hibbett D.S."/>
            <person name="Martin F."/>
        </authorList>
    </citation>
    <scope>NUCLEOTIDE SEQUENCE [LARGE SCALE GENOMIC DNA]</scope>
    <source>
        <strain evidence="9">F 1598</strain>
    </source>
</reference>
<dbReference type="HOGENOM" id="CLU_001265_2_0_1"/>
<accession>A0A0C3B714</accession>
<dbReference type="GO" id="GO:0022857">
    <property type="term" value="F:transmembrane transporter activity"/>
    <property type="evidence" value="ECO:0007669"/>
    <property type="project" value="InterPro"/>
</dbReference>
<evidence type="ECO:0000256" key="1">
    <source>
        <dbReference type="ARBA" id="ARBA00004141"/>
    </source>
</evidence>
<dbReference type="PANTHER" id="PTHR43791:SF86">
    <property type="entry name" value="MAJOR FACILITATOR SUPERFAMILY (MFS) PROFILE DOMAIN-CONTAINING PROTEIN"/>
    <property type="match status" value="1"/>
</dbReference>
<feature type="region of interest" description="Disordered" evidence="6">
    <location>
        <begin position="1"/>
        <end position="28"/>
    </location>
</feature>
<dbReference type="AlphaFoldDB" id="A0A0C3B714"/>
<feature type="transmembrane region" description="Helical" evidence="7">
    <location>
        <begin position="152"/>
        <end position="169"/>
    </location>
</feature>
<feature type="transmembrane region" description="Helical" evidence="7">
    <location>
        <begin position="423"/>
        <end position="443"/>
    </location>
</feature>
<dbReference type="InParanoid" id="A0A0C3B714"/>
<gene>
    <name evidence="8" type="ORF">PILCRDRAFT_71383</name>
</gene>
<dbReference type="OrthoDB" id="2985014at2759"/>
<reference evidence="8 9" key="1">
    <citation type="submission" date="2014-04" db="EMBL/GenBank/DDBJ databases">
        <authorList>
            <consortium name="DOE Joint Genome Institute"/>
            <person name="Kuo A."/>
            <person name="Tarkka M."/>
            <person name="Buscot F."/>
            <person name="Kohler A."/>
            <person name="Nagy L.G."/>
            <person name="Floudas D."/>
            <person name="Copeland A."/>
            <person name="Barry K.W."/>
            <person name="Cichocki N."/>
            <person name="Veneault-Fourrey C."/>
            <person name="LaButti K."/>
            <person name="Lindquist E.A."/>
            <person name="Lipzen A."/>
            <person name="Lundell T."/>
            <person name="Morin E."/>
            <person name="Murat C."/>
            <person name="Sun H."/>
            <person name="Tunlid A."/>
            <person name="Henrissat B."/>
            <person name="Grigoriev I.V."/>
            <person name="Hibbett D.S."/>
            <person name="Martin F."/>
            <person name="Nordberg H.P."/>
            <person name="Cantor M.N."/>
            <person name="Hua S.X."/>
        </authorList>
    </citation>
    <scope>NUCLEOTIDE SEQUENCE [LARGE SCALE GENOMIC DNA]</scope>
    <source>
        <strain evidence="8 9">F 1598</strain>
    </source>
</reference>
<keyword evidence="2" id="KW-0813">Transport</keyword>
<feature type="compositionally biased region" description="Basic and acidic residues" evidence="6">
    <location>
        <begin position="1"/>
        <end position="14"/>
    </location>
</feature>
<evidence type="ECO:0008006" key="10">
    <source>
        <dbReference type="Google" id="ProtNLM"/>
    </source>
</evidence>
<keyword evidence="9" id="KW-1185">Reference proteome</keyword>
<dbReference type="STRING" id="765440.A0A0C3B714"/>
<dbReference type="Proteomes" id="UP000054166">
    <property type="component" value="Unassembled WGS sequence"/>
</dbReference>
<evidence type="ECO:0000256" key="5">
    <source>
        <dbReference type="ARBA" id="ARBA00023136"/>
    </source>
</evidence>
<feature type="transmembrane region" description="Helical" evidence="7">
    <location>
        <begin position="93"/>
        <end position="116"/>
    </location>
</feature>
<keyword evidence="3 7" id="KW-0812">Transmembrane</keyword>
<evidence type="ECO:0000256" key="7">
    <source>
        <dbReference type="SAM" id="Phobius"/>
    </source>
</evidence>